<comment type="caution">
    <text evidence="2">The sequence shown here is derived from an EMBL/GenBank/DDBJ whole genome shotgun (WGS) entry which is preliminary data.</text>
</comment>
<evidence type="ECO:0000256" key="1">
    <source>
        <dbReference type="SAM" id="MobiDB-lite"/>
    </source>
</evidence>
<keyword evidence="3" id="KW-1185">Reference proteome</keyword>
<sequence length="100" mass="10986">MEAFRETRSQNCSHHSPLVCSETKQLKLPQKRPQTTQPADVAAAAGDPSRLQLFNSKQGDGPPSSDLQLHLEGEKSLVTCGLLHREANRSTSAPEQHSRE</sequence>
<accession>A0AAV6PRT3</accession>
<reference evidence="2 3" key="1">
    <citation type="journal article" date="2021" name="Sci. Rep.">
        <title>Chromosome anchoring in Senegalese sole (Solea senegalensis) reveals sex-associated markers and genome rearrangements in flatfish.</title>
        <authorList>
            <person name="Guerrero-Cozar I."/>
            <person name="Gomez-Garrido J."/>
            <person name="Berbel C."/>
            <person name="Martinez-Blanch J.F."/>
            <person name="Alioto T."/>
            <person name="Claros M.G."/>
            <person name="Gagnaire P.A."/>
            <person name="Manchado M."/>
        </authorList>
    </citation>
    <scope>NUCLEOTIDE SEQUENCE [LARGE SCALE GENOMIC DNA]</scope>
    <source>
        <strain evidence="2">Sse05_10M</strain>
    </source>
</reference>
<organism evidence="2 3">
    <name type="scientific">Solea senegalensis</name>
    <name type="common">Senegalese sole</name>
    <dbReference type="NCBI Taxonomy" id="28829"/>
    <lineage>
        <taxon>Eukaryota</taxon>
        <taxon>Metazoa</taxon>
        <taxon>Chordata</taxon>
        <taxon>Craniata</taxon>
        <taxon>Vertebrata</taxon>
        <taxon>Euteleostomi</taxon>
        <taxon>Actinopterygii</taxon>
        <taxon>Neopterygii</taxon>
        <taxon>Teleostei</taxon>
        <taxon>Neoteleostei</taxon>
        <taxon>Acanthomorphata</taxon>
        <taxon>Carangaria</taxon>
        <taxon>Pleuronectiformes</taxon>
        <taxon>Pleuronectoidei</taxon>
        <taxon>Soleidae</taxon>
        <taxon>Solea</taxon>
    </lineage>
</organism>
<dbReference type="AlphaFoldDB" id="A0AAV6PRT3"/>
<name>A0AAV6PRT3_SOLSE</name>
<dbReference type="EMBL" id="JAGKHQ010000021">
    <property type="protein sequence ID" value="KAG7475184.1"/>
    <property type="molecule type" value="Genomic_DNA"/>
</dbReference>
<evidence type="ECO:0000313" key="3">
    <source>
        <dbReference type="Proteomes" id="UP000693946"/>
    </source>
</evidence>
<gene>
    <name evidence="2" type="ORF">JOB18_026294</name>
</gene>
<evidence type="ECO:0000313" key="2">
    <source>
        <dbReference type="EMBL" id="KAG7475184.1"/>
    </source>
</evidence>
<dbReference type="Proteomes" id="UP000693946">
    <property type="component" value="Linkage Group LG9"/>
</dbReference>
<proteinExistence type="predicted"/>
<protein>
    <submittedName>
        <fullName evidence="2">Uncharacterized protein</fullName>
    </submittedName>
</protein>
<feature type="region of interest" description="Disordered" evidence="1">
    <location>
        <begin position="23"/>
        <end position="47"/>
    </location>
</feature>